<dbReference type="InterPro" id="IPR029055">
    <property type="entry name" value="Ntn_hydrolases_N"/>
</dbReference>
<keyword evidence="2" id="KW-0315">Glutamine amidotransferase</keyword>
<dbReference type="EMBL" id="BGPR01009069">
    <property type="protein sequence ID" value="GBN37791.1"/>
    <property type="molecule type" value="Genomic_DNA"/>
</dbReference>
<dbReference type="Pfam" id="PF13522">
    <property type="entry name" value="GATase_6"/>
    <property type="match status" value="1"/>
</dbReference>
<evidence type="ECO:0000259" key="3">
    <source>
        <dbReference type="PROSITE" id="PS51278"/>
    </source>
</evidence>
<dbReference type="SUPFAM" id="SSF56235">
    <property type="entry name" value="N-terminal nucleophile aminohydrolases (Ntn hydrolases)"/>
    <property type="match status" value="1"/>
</dbReference>
<evidence type="ECO:0000313" key="4">
    <source>
        <dbReference type="EMBL" id="GBN37791.1"/>
    </source>
</evidence>
<reference evidence="4 5" key="1">
    <citation type="journal article" date="2019" name="Sci. Rep.">
        <title>Orb-weaving spider Araneus ventricosus genome elucidates the spidroin gene catalogue.</title>
        <authorList>
            <person name="Kono N."/>
            <person name="Nakamura H."/>
            <person name="Ohtoshi R."/>
            <person name="Moran D.A.P."/>
            <person name="Shinohara A."/>
            <person name="Yoshida Y."/>
            <person name="Fujiwara M."/>
            <person name="Mori M."/>
            <person name="Tomita M."/>
            <person name="Arakawa K."/>
        </authorList>
    </citation>
    <scope>NUCLEOTIDE SEQUENCE [LARGE SCALE GENOMIC DNA]</scope>
</reference>
<evidence type="ECO:0000256" key="2">
    <source>
        <dbReference type="ARBA" id="ARBA00022962"/>
    </source>
</evidence>
<gene>
    <name evidence="4" type="primary">Ppat</name>
    <name evidence="4" type="ORF">AVEN_139106_1</name>
</gene>
<keyword evidence="1 4" id="KW-0808">Transferase</keyword>
<dbReference type="AlphaFoldDB" id="A0A4Y2NEN5"/>
<protein>
    <submittedName>
        <fullName evidence="4">Amidophosphoribosyltransferase</fullName>
    </submittedName>
</protein>
<dbReference type="OrthoDB" id="6433135at2759"/>
<dbReference type="Proteomes" id="UP000499080">
    <property type="component" value="Unassembled WGS sequence"/>
</dbReference>
<dbReference type="PANTHER" id="PTHR11907">
    <property type="entry name" value="AMIDOPHOSPHORIBOSYLTRANSFERASE"/>
    <property type="match status" value="1"/>
</dbReference>
<dbReference type="InterPro" id="IPR017932">
    <property type="entry name" value="GATase_2_dom"/>
</dbReference>
<comment type="caution">
    <text evidence="4">The sequence shown here is derived from an EMBL/GenBank/DDBJ whole genome shotgun (WGS) entry which is preliminary data.</text>
</comment>
<keyword evidence="5" id="KW-1185">Reference proteome</keyword>
<feature type="domain" description="Glutamine amidotransferase type-2" evidence="3">
    <location>
        <begin position="17"/>
        <end position="261"/>
    </location>
</feature>
<evidence type="ECO:0000313" key="5">
    <source>
        <dbReference type="Proteomes" id="UP000499080"/>
    </source>
</evidence>
<organism evidence="4 5">
    <name type="scientific">Araneus ventricosus</name>
    <name type="common">Orbweaver spider</name>
    <name type="synonym">Epeira ventricosa</name>
    <dbReference type="NCBI Taxonomy" id="182803"/>
    <lineage>
        <taxon>Eukaryota</taxon>
        <taxon>Metazoa</taxon>
        <taxon>Ecdysozoa</taxon>
        <taxon>Arthropoda</taxon>
        <taxon>Chelicerata</taxon>
        <taxon>Arachnida</taxon>
        <taxon>Araneae</taxon>
        <taxon>Araneomorphae</taxon>
        <taxon>Entelegynae</taxon>
        <taxon>Araneoidea</taxon>
        <taxon>Araneidae</taxon>
        <taxon>Araneus</taxon>
    </lineage>
</organism>
<proteinExistence type="predicted"/>
<dbReference type="PROSITE" id="PS51278">
    <property type="entry name" value="GATASE_TYPE_2"/>
    <property type="match status" value="1"/>
</dbReference>
<accession>A0A4Y2NEN5</accession>
<dbReference type="GO" id="GO:0016757">
    <property type="term" value="F:glycosyltransferase activity"/>
    <property type="evidence" value="ECO:0007669"/>
    <property type="project" value="UniProtKB-KW"/>
</dbReference>
<evidence type="ECO:0000256" key="1">
    <source>
        <dbReference type="ARBA" id="ARBA00022679"/>
    </source>
</evidence>
<dbReference type="Gene3D" id="3.60.20.10">
    <property type="entry name" value="Glutamine Phosphoribosylpyrophosphate, subunit 1, domain 1"/>
    <property type="match status" value="1"/>
</dbReference>
<name>A0A4Y2NEN5_ARAVE</name>
<sequence length="261" mass="28480">MSLELNEENSDALREACGLFGCIATGHWPTNLDVAHIIYLGLIALQHRGQESCGIVSSNGDKHIMRTHKGSGLVNHAFKEDDLAQLKGSLGIGHTRYSTLGGTEHLNTQPFVVNMKHAKLALAHNGELVNASELRREVGYSIDVIELNDRCGANGRPEGRAPLTGMLRPRRGKFLYPVPATGYSISRGFKCQSFGHSIKPCEGNETCAKCHDRGRESKTCAPDPNGIFPLLSPPLLGRPGHAYQFLQKYSVKNVLKGLFPI</sequence>
<keyword evidence="4" id="KW-0328">Glycosyltransferase</keyword>